<reference evidence="3 4" key="1">
    <citation type="journal article" date="2015" name="Genome Announc.">
        <title>Expanding the biotechnology potential of lactobacilli through comparative genomics of 213 strains and associated genera.</title>
        <authorList>
            <person name="Sun Z."/>
            <person name="Harris H.M."/>
            <person name="McCann A."/>
            <person name="Guo C."/>
            <person name="Argimon S."/>
            <person name="Zhang W."/>
            <person name="Yang X."/>
            <person name="Jeffery I.B."/>
            <person name="Cooney J.C."/>
            <person name="Kagawa T.F."/>
            <person name="Liu W."/>
            <person name="Song Y."/>
            <person name="Salvetti E."/>
            <person name="Wrobel A."/>
            <person name="Rasinkangas P."/>
            <person name="Parkhill J."/>
            <person name="Rea M.C."/>
            <person name="O'Sullivan O."/>
            <person name="Ritari J."/>
            <person name="Douillard F.P."/>
            <person name="Paul Ross R."/>
            <person name="Yang R."/>
            <person name="Briner A.E."/>
            <person name="Felis G.E."/>
            <person name="de Vos W.M."/>
            <person name="Barrangou R."/>
            <person name="Klaenhammer T.R."/>
            <person name="Caufield P.W."/>
            <person name="Cui Y."/>
            <person name="Zhang H."/>
            <person name="O'Toole P.W."/>
        </authorList>
    </citation>
    <scope>NUCLEOTIDE SEQUENCE [LARGE SCALE GENOMIC DNA]</scope>
    <source>
        <strain evidence="3 4">DSM 20605</strain>
    </source>
</reference>
<organism evidence="3 4">
    <name type="scientific">Liquorilactobacillus vini DSM 20605</name>
    <dbReference type="NCBI Taxonomy" id="1133569"/>
    <lineage>
        <taxon>Bacteria</taxon>
        <taxon>Bacillati</taxon>
        <taxon>Bacillota</taxon>
        <taxon>Bacilli</taxon>
        <taxon>Lactobacillales</taxon>
        <taxon>Lactobacillaceae</taxon>
        <taxon>Liquorilactobacillus</taxon>
    </lineage>
</organism>
<evidence type="ECO:0000259" key="1">
    <source>
        <dbReference type="Pfam" id="PF13791"/>
    </source>
</evidence>
<dbReference type="PATRIC" id="fig|1133569.4.peg.1868"/>
<dbReference type="AlphaFoldDB" id="A0A0R2C2G4"/>
<dbReference type="InterPro" id="IPR029101">
    <property type="entry name" value="Sigma_reg_N"/>
</dbReference>
<keyword evidence="4" id="KW-1185">Reference proteome</keyword>
<name>A0A0R2C2G4_9LACO</name>
<dbReference type="Pfam" id="PF13791">
    <property type="entry name" value="Sigma_reg_C"/>
    <property type="match status" value="1"/>
</dbReference>
<proteinExistence type="predicted"/>
<dbReference type="eggNOG" id="ENOG502ZCKK">
    <property type="taxonomic scope" value="Bacteria"/>
</dbReference>
<protein>
    <submittedName>
        <fullName evidence="3">ECF-type sigma factor negative effector</fullName>
    </submittedName>
</protein>
<feature type="domain" description="Sigma factor regulator C-terminal" evidence="1">
    <location>
        <begin position="165"/>
        <end position="304"/>
    </location>
</feature>
<dbReference type="Proteomes" id="UP000051576">
    <property type="component" value="Unassembled WGS sequence"/>
</dbReference>
<evidence type="ECO:0000259" key="2">
    <source>
        <dbReference type="Pfam" id="PF13800"/>
    </source>
</evidence>
<dbReference type="RefSeq" id="WP_056970708.1">
    <property type="nucleotide sequence ID" value="NZ_AYYX01000059.1"/>
</dbReference>
<evidence type="ECO:0000313" key="4">
    <source>
        <dbReference type="Proteomes" id="UP000051576"/>
    </source>
</evidence>
<dbReference type="InterPro" id="IPR025672">
    <property type="entry name" value="Sigma_reg_C_dom"/>
</dbReference>
<dbReference type="EMBL" id="AYYX01000059">
    <property type="protein sequence ID" value="KRM85809.1"/>
    <property type="molecule type" value="Genomic_DNA"/>
</dbReference>
<gene>
    <name evidence="3" type="ORF">FD21_GL001724</name>
</gene>
<evidence type="ECO:0000313" key="3">
    <source>
        <dbReference type="EMBL" id="KRM85809.1"/>
    </source>
</evidence>
<dbReference type="STRING" id="1133569.FD21_GL001724"/>
<dbReference type="Pfam" id="PF13800">
    <property type="entry name" value="Sigma_reg_N"/>
    <property type="match status" value="1"/>
</dbReference>
<accession>A0A0R2C2G4</accession>
<comment type="caution">
    <text evidence="3">The sequence shown here is derived from an EMBL/GenBank/DDBJ whole genome shotgun (WGS) entry which is preliminary data.</text>
</comment>
<feature type="domain" description="Sigma factor regulator N-terminal" evidence="2">
    <location>
        <begin position="9"/>
        <end position="98"/>
    </location>
</feature>
<sequence length="317" mass="36632">MDEATKKMKKKIRKMKLQRLLLTIGLIILLVPVILAVIYKTTQNLASNQSWQLMKRIEIREDLLSPNIEASDNYLSSTSFLGGTVTSHRYKVIDGYRIPWSTLIGNYSWSGYQEDAMNQAGVDYDEETAQAYDRQTQQKIPLFYSLKHHYRATANLNQLKQIAQVKNSVAEVALTFSKPLTYQQIKKLLPDSVEQDWYWLGPNNRGDASYFDNNYLGFQATDEKPDQIAYRELKKVAKDRDSILNTDITSFDGYTYNAWNYARRYLKKYPQFKTAKYAGIIVSGQTQNLAQLKNARWIKYSSVGAVIKIKPYLQPNK</sequence>